<evidence type="ECO:0000256" key="2">
    <source>
        <dbReference type="SAM" id="Phobius"/>
    </source>
</evidence>
<dbReference type="AlphaFoldDB" id="A0A815MRA4"/>
<proteinExistence type="predicted"/>
<dbReference type="PROSITE" id="PS50026">
    <property type="entry name" value="EGF_3"/>
    <property type="match status" value="1"/>
</dbReference>
<evidence type="ECO:0000313" key="4">
    <source>
        <dbReference type="EMBL" id="CAF1423270.1"/>
    </source>
</evidence>
<comment type="caution">
    <text evidence="4">The sequence shown here is derived from an EMBL/GenBank/DDBJ whole genome shotgun (WGS) entry which is preliminary data.</text>
</comment>
<accession>A0A815MRA4</accession>
<sequence length="150" mass="17817">MRMKFMLINHYRTECFNYNHNFERCSSCFAGGQCLIRNRLYKNNYLCLCPRYRSGRLCQFMDDGLSFTLHSARLRVHYVYQIDYCIITFLIFIFGGIMNYATLITFNRPNLQNTAVGVYLLFYSITNFLINDILCKIISYILSVTMRCSF</sequence>
<evidence type="ECO:0000313" key="5">
    <source>
        <dbReference type="Proteomes" id="UP000663852"/>
    </source>
</evidence>
<dbReference type="PROSITE" id="PS00022">
    <property type="entry name" value="EGF_1"/>
    <property type="match status" value="1"/>
</dbReference>
<gene>
    <name evidence="4" type="ORF">EDS130_LOCUS37656</name>
</gene>
<organism evidence="4 5">
    <name type="scientific">Adineta ricciae</name>
    <name type="common">Rotifer</name>
    <dbReference type="NCBI Taxonomy" id="249248"/>
    <lineage>
        <taxon>Eukaryota</taxon>
        <taxon>Metazoa</taxon>
        <taxon>Spiralia</taxon>
        <taxon>Gnathifera</taxon>
        <taxon>Rotifera</taxon>
        <taxon>Eurotatoria</taxon>
        <taxon>Bdelloidea</taxon>
        <taxon>Adinetida</taxon>
        <taxon>Adinetidae</taxon>
        <taxon>Adineta</taxon>
    </lineage>
</organism>
<evidence type="ECO:0000256" key="1">
    <source>
        <dbReference type="PROSITE-ProRule" id="PRU00076"/>
    </source>
</evidence>
<keyword evidence="1" id="KW-1015">Disulfide bond</keyword>
<feature type="disulfide bond" evidence="1">
    <location>
        <begin position="49"/>
        <end position="58"/>
    </location>
</feature>
<keyword evidence="2" id="KW-0472">Membrane</keyword>
<dbReference type="EMBL" id="CAJNOJ010000375">
    <property type="protein sequence ID" value="CAF1423270.1"/>
    <property type="molecule type" value="Genomic_DNA"/>
</dbReference>
<evidence type="ECO:0000259" key="3">
    <source>
        <dbReference type="PROSITE" id="PS50026"/>
    </source>
</evidence>
<comment type="caution">
    <text evidence="1">Lacks conserved residue(s) required for the propagation of feature annotation.</text>
</comment>
<reference evidence="4" key="1">
    <citation type="submission" date="2021-02" db="EMBL/GenBank/DDBJ databases">
        <authorList>
            <person name="Nowell W R."/>
        </authorList>
    </citation>
    <scope>NUCLEOTIDE SEQUENCE</scope>
</reference>
<feature type="transmembrane region" description="Helical" evidence="2">
    <location>
        <begin position="84"/>
        <end position="106"/>
    </location>
</feature>
<dbReference type="SUPFAM" id="SSF57196">
    <property type="entry name" value="EGF/Laminin"/>
    <property type="match status" value="1"/>
</dbReference>
<keyword evidence="1" id="KW-0245">EGF-like domain</keyword>
<dbReference type="Proteomes" id="UP000663852">
    <property type="component" value="Unassembled WGS sequence"/>
</dbReference>
<dbReference type="InterPro" id="IPR000742">
    <property type="entry name" value="EGF"/>
</dbReference>
<protein>
    <recommendedName>
        <fullName evidence="3">EGF-like domain-containing protein</fullName>
    </recommendedName>
</protein>
<feature type="domain" description="EGF-like" evidence="3">
    <location>
        <begin position="21"/>
        <end position="59"/>
    </location>
</feature>
<feature type="transmembrane region" description="Helical" evidence="2">
    <location>
        <begin position="118"/>
        <end position="142"/>
    </location>
</feature>
<keyword evidence="2" id="KW-1133">Transmembrane helix</keyword>
<keyword evidence="2" id="KW-0812">Transmembrane</keyword>
<name>A0A815MRA4_ADIRI</name>